<dbReference type="Proteomes" id="UP000224041">
    <property type="component" value="Segment"/>
</dbReference>
<dbReference type="EMBL" id="KY000080">
    <property type="protein sequence ID" value="APD20561.1"/>
    <property type="molecule type" value="Genomic_DNA"/>
</dbReference>
<proteinExistence type="predicted"/>
<sequence length="69" mass="8254">MSYNTYNPKTLKDAILRRLGAPVINVEVTEDQIYDCIQRALELYGEYHFNGLNKGYQVFWLSSFLYWKR</sequence>
<reference evidence="1 2" key="1">
    <citation type="submission" date="2016-10" db="EMBL/GenBank/DDBJ databases">
        <title>Antibacterial composition for prophylaxis and treatment of hospital infections (variants), strains of bacteriophages, used for obtaining thereof.</title>
        <authorList>
            <person name="Aleshkin A.V."/>
            <person name="Volozhantsev N.V."/>
            <person name="Verevkin V.V."/>
            <person name="Krasilnikova V.M."/>
            <person name="Myakinina V.P."/>
            <person name="Popova A.V."/>
            <person name="Svetoch E.A."/>
        </authorList>
    </citation>
    <scope>NUCLEOTIDE SEQUENCE [LARGE SCALE GENOMIC DNA]</scope>
    <source>
        <strain evidence="1 2">KPV15</strain>
    </source>
</reference>
<name>A0A1J0MHQ0_9CAUD</name>
<keyword evidence="2" id="KW-1185">Reference proteome</keyword>
<evidence type="ECO:0000313" key="2">
    <source>
        <dbReference type="Proteomes" id="UP000224041"/>
    </source>
</evidence>
<protein>
    <submittedName>
        <fullName evidence="1">Head completion, neck hetero-dimeric protein</fullName>
    </submittedName>
</protein>
<accession>A0A1J0MHQ0</accession>
<dbReference type="GeneID" id="65106954"/>
<dbReference type="KEGG" id="vg:65106954"/>
<evidence type="ECO:0000313" key="1">
    <source>
        <dbReference type="EMBL" id="APD20561.1"/>
    </source>
</evidence>
<organism evidence="1 2">
    <name type="scientific">Klebsiella phage KPV15</name>
    <dbReference type="NCBI Taxonomy" id="1913572"/>
    <lineage>
        <taxon>Viruses</taxon>
        <taxon>Duplodnaviria</taxon>
        <taxon>Heunggongvirae</taxon>
        <taxon>Uroviricota</taxon>
        <taxon>Caudoviricetes</taxon>
        <taxon>Pantevenvirales</taxon>
        <taxon>Straboviridae</taxon>
        <taxon>Tevenvirinae</taxon>
        <taxon>Jiaodavirus</taxon>
        <taxon>Jiaodavirus kppv15</taxon>
    </lineage>
</organism>
<dbReference type="RefSeq" id="YP_010089486.1">
    <property type="nucleotide sequence ID" value="NC_055715.1"/>
</dbReference>